<gene>
    <name evidence="1" type="ORF">FPZ43_18465</name>
</gene>
<evidence type="ECO:0000313" key="2">
    <source>
        <dbReference type="Proteomes" id="UP000320042"/>
    </source>
</evidence>
<dbReference type="RefSeq" id="WP_146383410.1">
    <property type="nucleotide sequence ID" value="NZ_VOEJ01000011.1"/>
</dbReference>
<name>A0A563U1S4_9SPHI</name>
<accession>A0A563U1S4</accession>
<comment type="caution">
    <text evidence="1">The sequence shown here is derived from an EMBL/GenBank/DDBJ whole genome shotgun (WGS) entry which is preliminary data.</text>
</comment>
<sequence length="210" mass="22896">MGQAAVCLIQPAALSAQQVAVWLFLTQVKTSLFFMKAILKFSAIALFFAASCHSKDTASVTDGNVQRPVAFCGPLNDSCLAKGRLAGYLSFPGNVAQQPSILLRLTVSNTGSDARRFCKLQTPFGSLPERFLEIRNERGEEVPYLGAKPGKTIPYSDENYSYLAPQTGISADIDLSKVYKFSAPGTYTIKYIGERASNICVQEPVSFIYK</sequence>
<dbReference type="Proteomes" id="UP000320042">
    <property type="component" value="Unassembled WGS sequence"/>
</dbReference>
<proteinExistence type="predicted"/>
<dbReference type="EMBL" id="VOEJ01000011">
    <property type="protein sequence ID" value="TWR24409.1"/>
    <property type="molecule type" value="Genomic_DNA"/>
</dbReference>
<dbReference type="Gene3D" id="2.60.40.2970">
    <property type="match status" value="1"/>
</dbReference>
<dbReference type="OrthoDB" id="711001at2"/>
<protein>
    <submittedName>
        <fullName evidence="1">Uncharacterized protein</fullName>
    </submittedName>
</protein>
<organism evidence="1 2">
    <name type="scientific">Mucilaginibacter pallidiroseus</name>
    <dbReference type="NCBI Taxonomy" id="2599295"/>
    <lineage>
        <taxon>Bacteria</taxon>
        <taxon>Pseudomonadati</taxon>
        <taxon>Bacteroidota</taxon>
        <taxon>Sphingobacteriia</taxon>
        <taxon>Sphingobacteriales</taxon>
        <taxon>Sphingobacteriaceae</taxon>
        <taxon>Mucilaginibacter</taxon>
    </lineage>
</organism>
<evidence type="ECO:0000313" key="1">
    <source>
        <dbReference type="EMBL" id="TWR24409.1"/>
    </source>
</evidence>
<dbReference type="AlphaFoldDB" id="A0A563U1S4"/>
<reference evidence="1 2" key="1">
    <citation type="submission" date="2019-07" db="EMBL/GenBank/DDBJ databases">
        <authorList>
            <person name="Kim J."/>
        </authorList>
    </citation>
    <scope>NUCLEOTIDE SEQUENCE [LARGE SCALE GENOMIC DNA]</scope>
    <source>
        <strain evidence="2">dk17</strain>
    </source>
</reference>
<keyword evidence="2" id="KW-1185">Reference proteome</keyword>